<dbReference type="AlphaFoldDB" id="A0A1J0VTZ7"/>
<evidence type="ECO:0000313" key="4">
    <source>
        <dbReference type="Proteomes" id="UP000183810"/>
    </source>
</evidence>
<reference evidence="3" key="1">
    <citation type="submission" date="2016-11" db="EMBL/GenBank/DDBJ databases">
        <authorList>
            <person name="Jaros S."/>
            <person name="Januszkiewicz K."/>
            <person name="Wedrychowicz H."/>
        </authorList>
    </citation>
    <scope>NUCLEOTIDE SEQUENCE [LARGE SCALE GENOMIC DNA]</scope>
    <source>
        <strain evidence="3">Y48</strain>
    </source>
</reference>
<dbReference type="CDD" id="cd00592">
    <property type="entry name" value="HTH_MerR-like"/>
    <property type="match status" value="1"/>
</dbReference>
<dbReference type="InterPro" id="IPR000551">
    <property type="entry name" value="MerR-type_HTH_dom"/>
</dbReference>
<dbReference type="InterPro" id="IPR047057">
    <property type="entry name" value="MerR_fam"/>
</dbReference>
<dbReference type="GO" id="GO:0003677">
    <property type="term" value="F:DNA binding"/>
    <property type="evidence" value="ECO:0007669"/>
    <property type="project" value="UniProtKB-KW"/>
</dbReference>
<gene>
    <name evidence="3" type="ORF">BOX37_17885</name>
</gene>
<dbReference type="RefSeq" id="WP_071928696.1">
    <property type="nucleotide sequence ID" value="NZ_CP018082.1"/>
</dbReference>
<dbReference type="GO" id="GO:0003700">
    <property type="term" value="F:DNA-binding transcription factor activity"/>
    <property type="evidence" value="ECO:0007669"/>
    <property type="project" value="InterPro"/>
</dbReference>
<name>A0A1J0VTZ7_9NOCA</name>
<feature type="domain" description="HTH merR-type" evidence="2">
    <location>
        <begin position="6"/>
        <end position="74"/>
    </location>
</feature>
<dbReference type="Gene3D" id="1.10.1660.10">
    <property type="match status" value="1"/>
</dbReference>
<dbReference type="Pfam" id="PF13411">
    <property type="entry name" value="MerR_1"/>
    <property type="match status" value="1"/>
</dbReference>
<organism evidence="3 4">
    <name type="scientific">Nocardia mangyaensis</name>
    <dbReference type="NCBI Taxonomy" id="2213200"/>
    <lineage>
        <taxon>Bacteria</taxon>
        <taxon>Bacillati</taxon>
        <taxon>Actinomycetota</taxon>
        <taxon>Actinomycetes</taxon>
        <taxon>Mycobacteriales</taxon>
        <taxon>Nocardiaceae</taxon>
        <taxon>Nocardia</taxon>
    </lineage>
</organism>
<dbReference type="SMART" id="SM00422">
    <property type="entry name" value="HTH_MERR"/>
    <property type="match status" value="1"/>
</dbReference>
<dbReference type="PANTHER" id="PTHR30204">
    <property type="entry name" value="REDOX-CYCLING DRUG-SENSING TRANSCRIPTIONAL ACTIVATOR SOXR"/>
    <property type="match status" value="1"/>
</dbReference>
<proteinExistence type="predicted"/>
<dbReference type="PANTHER" id="PTHR30204:SF93">
    <property type="entry name" value="HTH MERR-TYPE DOMAIN-CONTAINING PROTEIN"/>
    <property type="match status" value="1"/>
</dbReference>
<protein>
    <recommendedName>
        <fullName evidence="2">HTH merR-type domain-containing protein</fullName>
    </recommendedName>
</protein>
<keyword evidence="1" id="KW-0238">DNA-binding</keyword>
<dbReference type="InterPro" id="IPR009061">
    <property type="entry name" value="DNA-bd_dom_put_sf"/>
</dbReference>
<dbReference type="OrthoDB" id="9809391at2"/>
<evidence type="ECO:0000259" key="2">
    <source>
        <dbReference type="PROSITE" id="PS50937"/>
    </source>
</evidence>
<dbReference type="PRINTS" id="PR00040">
    <property type="entry name" value="HTHMERR"/>
</dbReference>
<dbReference type="Proteomes" id="UP000183810">
    <property type="component" value="Chromosome"/>
</dbReference>
<accession>A0A1J0VTZ7</accession>
<dbReference type="EMBL" id="CP018082">
    <property type="protein sequence ID" value="APE35508.1"/>
    <property type="molecule type" value="Genomic_DNA"/>
</dbReference>
<keyword evidence="4" id="KW-1185">Reference proteome</keyword>
<dbReference type="KEGG" id="nsl:BOX37_17885"/>
<evidence type="ECO:0000313" key="3">
    <source>
        <dbReference type="EMBL" id="APE35508.1"/>
    </source>
</evidence>
<dbReference type="SUPFAM" id="SSF46955">
    <property type="entry name" value="Putative DNA-binding domain"/>
    <property type="match status" value="1"/>
</dbReference>
<dbReference type="PROSITE" id="PS50937">
    <property type="entry name" value="HTH_MERR_2"/>
    <property type="match status" value="1"/>
</dbReference>
<sequence>MTHDTYLTIGALADRTGVAVRTIRFYCDEGLLPVSRTATGHRVFDPAAVERLTLLRRLRSFGIGLAAIADVLAGTRSIAEVIAAERTALDAELDTVTRRRALLRAVETAAPDRHAEHLTRLAAVVDPHAAYDTLATFWRRQLTPLPPSAIDGFLGMNIPELAPDAHPEHLLAYAELVAATTNPALATAMSDTIRHRGTPGVRDERRLLFDIADACIGAEPLVAAGHAPRPGPELDHYVDIHATARARRDTPEFRRGLLRDTAGADRPVRHYWHLTATLTGPAVTSGAAHLWLFDALTESVR</sequence>
<evidence type="ECO:0000256" key="1">
    <source>
        <dbReference type="ARBA" id="ARBA00023125"/>
    </source>
</evidence>